<organism evidence="2 3">
    <name type="scientific">Telmatospirillum siberiense</name>
    <dbReference type="NCBI Taxonomy" id="382514"/>
    <lineage>
        <taxon>Bacteria</taxon>
        <taxon>Pseudomonadati</taxon>
        <taxon>Pseudomonadota</taxon>
        <taxon>Alphaproteobacteria</taxon>
        <taxon>Rhodospirillales</taxon>
        <taxon>Rhodospirillaceae</taxon>
        <taxon>Telmatospirillum</taxon>
    </lineage>
</organism>
<dbReference type="Proteomes" id="UP000233293">
    <property type="component" value="Unassembled WGS sequence"/>
</dbReference>
<gene>
    <name evidence="2" type="ORF">CWS72_02310</name>
</gene>
<dbReference type="EMBL" id="PIUM01000002">
    <property type="protein sequence ID" value="PKU25997.1"/>
    <property type="molecule type" value="Genomic_DNA"/>
</dbReference>
<accession>A0A2N3Q012</accession>
<evidence type="ECO:0000313" key="2">
    <source>
        <dbReference type="EMBL" id="PKU25997.1"/>
    </source>
</evidence>
<comment type="caution">
    <text evidence="2">The sequence shown here is derived from an EMBL/GenBank/DDBJ whole genome shotgun (WGS) entry which is preliminary data.</text>
</comment>
<dbReference type="RefSeq" id="WP_101248959.1">
    <property type="nucleotide sequence ID" value="NZ_PIUM01000002.1"/>
</dbReference>
<name>A0A2N3Q012_9PROT</name>
<keyword evidence="1" id="KW-0175">Coiled coil</keyword>
<evidence type="ECO:0000313" key="3">
    <source>
        <dbReference type="Proteomes" id="UP000233293"/>
    </source>
</evidence>
<evidence type="ECO:0000256" key="1">
    <source>
        <dbReference type="SAM" id="Coils"/>
    </source>
</evidence>
<reference evidence="3" key="1">
    <citation type="submission" date="2017-12" db="EMBL/GenBank/DDBJ databases">
        <title>Draft genome sequence of Telmatospirillum siberiense 26-4b1T, an acidotolerant peatland alphaproteobacterium potentially involved in sulfur cycling.</title>
        <authorList>
            <person name="Hausmann B."/>
            <person name="Pjevac P."/>
            <person name="Schreck K."/>
            <person name="Herbold C.W."/>
            <person name="Daims H."/>
            <person name="Wagner M."/>
            <person name="Pester M."/>
            <person name="Loy A."/>
        </authorList>
    </citation>
    <scope>NUCLEOTIDE SEQUENCE [LARGE SCALE GENOMIC DNA]</scope>
    <source>
        <strain evidence="3">26-4b1</strain>
    </source>
</reference>
<keyword evidence="3" id="KW-1185">Reference proteome</keyword>
<proteinExistence type="predicted"/>
<feature type="coiled-coil region" evidence="1">
    <location>
        <begin position="32"/>
        <end position="59"/>
    </location>
</feature>
<sequence>MDAFVSPQDLQDIVDQYGEDPAWWPASRRTAAQELIDVCAEAREIIAQARELREALRSMGPAAPECFSDRIISVALELDPPMDDVVWLRN</sequence>
<dbReference type="AlphaFoldDB" id="A0A2N3Q012"/>
<protein>
    <submittedName>
        <fullName evidence="2">Uncharacterized protein</fullName>
    </submittedName>
</protein>